<evidence type="ECO:0000313" key="4">
    <source>
        <dbReference type="Proteomes" id="UP001497480"/>
    </source>
</evidence>
<feature type="domain" description="DUF7792" evidence="2">
    <location>
        <begin position="9"/>
        <end position="130"/>
    </location>
</feature>
<dbReference type="Pfam" id="PF00514">
    <property type="entry name" value="Arm"/>
    <property type="match status" value="1"/>
</dbReference>
<dbReference type="AlphaFoldDB" id="A0AAV1WY63"/>
<dbReference type="SUPFAM" id="SSF48371">
    <property type="entry name" value="ARM repeat"/>
    <property type="match status" value="1"/>
</dbReference>
<dbReference type="InterPro" id="IPR016024">
    <property type="entry name" value="ARM-type_fold"/>
</dbReference>
<dbReference type="EMBL" id="CAXHTB010000010">
    <property type="protein sequence ID" value="CAL0314092.1"/>
    <property type="molecule type" value="Genomic_DNA"/>
</dbReference>
<dbReference type="Pfam" id="PF25055">
    <property type="entry name" value="DUF7792"/>
    <property type="match status" value="1"/>
</dbReference>
<organism evidence="3 4">
    <name type="scientific">Lupinus luteus</name>
    <name type="common">European yellow lupine</name>
    <dbReference type="NCBI Taxonomy" id="3873"/>
    <lineage>
        <taxon>Eukaryota</taxon>
        <taxon>Viridiplantae</taxon>
        <taxon>Streptophyta</taxon>
        <taxon>Embryophyta</taxon>
        <taxon>Tracheophyta</taxon>
        <taxon>Spermatophyta</taxon>
        <taxon>Magnoliopsida</taxon>
        <taxon>eudicotyledons</taxon>
        <taxon>Gunneridae</taxon>
        <taxon>Pentapetalae</taxon>
        <taxon>rosids</taxon>
        <taxon>fabids</taxon>
        <taxon>Fabales</taxon>
        <taxon>Fabaceae</taxon>
        <taxon>Papilionoideae</taxon>
        <taxon>50 kb inversion clade</taxon>
        <taxon>genistoids sensu lato</taxon>
        <taxon>core genistoids</taxon>
        <taxon>Genisteae</taxon>
        <taxon>Lupinus</taxon>
    </lineage>
</organism>
<protein>
    <recommendedName>
        <fullName evidence="2">DUF7792 domain-containing protein</fullName>
    </recommendedName>
</protein>
<dbReference type="InterPro" id="IPR000225">
    <property type="entry name" value="Armadillo"/>
</dbReference>
<proteinExistence type="predicted"/>
<dbReference type="PANTHER" id="PTHR46168:SF1">
    <property type="entry name" value="ARMADILLO REPEAT ONLY 4"/>
    <property type="match status" value="1"/>
</dbReference>
<comment type="caution">
    <text evidence="3">The sequence shown here is derived from an EMBL/GenBank/DDBJ whole genome shotgun (WGS) entry which is preliminary data.</text>
</comment>
<dbReference type="InterPro" id="IPR011989">
    <property type="entry name" value="ARM-like"/>
</dbReference>
<name>A0AAV1WY63_LUPLU</name>
<dbReference type="PANTHER" id="PTHR46168">
    <property type="entry name" value="ARMADILLO REPEAT ONLY 4"/>
    <property type="match status" value="1"/>
</dbReference>
<dbReference type="Gene3D" id="1.25.10.10">
    <property type="entry name" value="Leucine-rich Repeat Variant"/>
    <property type="match status" value="2"/>
</dbReference>
<sequence>MSTEEKRIEDELSYPFMVAGRFHSAVETANSFKLECSEVWKQVYCLLQMLCTIVRFATAAAAPSLYERPARRIAAETAKNIDRAYALVRKCNRRSIFRRIVSMVTAADFRKLLCHLDASVGDMKWLISILNIDGGGGIDLSLPPIASNDPILSWVWSFIATIQMGQLNDRIEAANELASLAKDSDRNKMIIVEESGVPPLLQLLKEVASPAAQIAAVTALCHLANDFERVRVIVNELGVPIIVQVLGDSHMRVQTKAANLVARMIEQDPAAHEDFARENVVRLLVMLLSFDMLVDDQVKKLDKQNVHSPLQINNKMEKSLGGRLSNQRLGNFYSNSYSHVEGSSRGWNHRKEREYEDPVLELQLKISCAEALWMLARGSLSNSKKITETKGVLCLAKLVEKEQGELQYNCLMTITEIAAAAESNPDFRRAAFKTNSPPAKAVVEQLLRIIKEVDSPILQIPAIRSIGSLARTFPAREIRVTASLVAQLSNRNIEVATEAAIALAKFACPDNFLFVEHSKAIIEFSAVPALMRLLRANEVTLLHGLVLLCYLALHADNSESLQQARVLTVLEGADRAVIAHHHELRELLPEAIAHLNLYHAGMNSEMISYIPLKQI</sequence>
<keyword evidence="4" id="KW-1185">Reference proteome</keyword>
<dbReference type="SMART" id="SM00185">
    <property type="entry name" value="ARM"/>
    <property type="match status" value="4"/>
</dbReference>
<evidence type="ECO:0000259" key="2">
    <source>
        <dbReference type="Pfam" id="PF25055"/>
    </source>
</evidence>
<gene>
    <name evidence="3" type="ORF">LLUT_LOCUS15152</name>
</gene>
<dbReference type="InterPro" id="IPR056694">
    <property type="entry name" value="DUF7792"/>
</dbReference>
<dbReference type="Proteomes" id="UP001497480">
    <property type="component" value="Unassembled WGS sequence"/>
</dbReference>
<keyword evidence="1" id="KW-0677">Repeat</keyword>
<evidence type="ECO:0000256" key="1">
    <source>
        <dbReference type="ARBA" id="ARBA00022737"/>
    </source>
</evidence>
<accession>A0AAV1WY63</accession>
<reference evidence="3 4" key="1">
    <citation type="submission" date="2024-03" db="EMBL/GenBank/DDBJ databases">
        <authorList>
            <person name="Martinez-Hernandez J."/>
        </authorList>
    </citation>
    <scope>NUCLEOTIDE SEQUENCE [LARGE SCALE GENOMIC DNA]</scope>
</reference>
<evidence type="ECO:0000313" key="3">
    <source>
        <dbReference type="EMBL" id="CAL0314092.1"/>
    </source>
</evidence>